<accession>A0A2V2LFA8</accession>
<evidence type="ECO:0000259" key="6">
    <source>
        <dbReference type="Pfam" id="PF00892"/>
    </source>
</evidence>
<dbReference type="EMBL" id="QGKU01000047">
    <property type="protein sequence ID" value="PWR01877.1"/>
    <property type="molecule type" value="Genomic_DNA"/>
</dbReference>
<dbReference type="RefSeq" id="WP_109812460.1">
    <property type="nucleotide sequence ID" value="NZ_QGKU01000047.1"/>
</dbReference>
<evidence type="ECO:0000256" key="3">
    <source>
        <dbReference type="ARBA" id="ARBA00022989"/>
    </source>
</evidence>
<organism evidence="7 8">
    <name type="scientific">Meridianimarinicoccus roseus</name>
    <dbReference type="NCBI Taxonomy" id="2072018"/>
    <lineage>
        <taxon>Bacteria</taxon>
        <taxon>Pseudomonadati</taxon>
        <taxon>Pseudomonadota</taxon>
        <taxon>Alphaproteobacteria</taxon>
        <taxon>Rhodobacterales</taxon>
        <taxon>Paracoccaceae</taxon>
        <taxon>Meridianimarinicoccus</taxon>
    </lineage>
</organism>
<reference evidence="7 8" key="1">
    <citation type="submission" date="2018-05" db="EMBL/GenBank/DDBJ databases">
        <title>Rhodobacteraceae gen. nov., sp. nov. isolated from sea water.</title>
        <authorList>
            <person name="Ren Y."/>
        </authorList>
    </citation>
    <scope>NUCLEOTIDE SEQUENCE [LARGE SCALE GENOMIC DNA]</scope>
    <source>
        <strain evidence="7 8">TG-679</strain>
    </source>
</reference>
<feature type="transmembrane region" description="Helical" evidence="5">
    <location>
        <begin position="265"/>
        <end position="287"/>
    </location>
</feature>
<keyword evidence="4 5" id="KW-0472">Membrane</keyword>
<dbReference type="PANTHER" id="PTHR32322">
    <property type="entry name" value="INNER MEMBRANE TRANSPORTER"/>
    <property type="match status" value="1"/>
</dbReference>
<feature type="transmembrane region" description="Helical" evidence="5">
    <location>
        <begin position="39"/>
        <end position="61"/>
    </location>
</feature>
<proteinExistence type="predicted"/>
<evidence type="ECO:0000256" key="1">
    <source>
        <dbReference type="ARBA" id="ARBA00004141"/>
    </source>
</evidence>
<evidence type="ECO:0000256" key="4">
    <source>
        <dbReference type="ARBA" id="ARBA00023136"/>
    </source>
</evidence>
<dbReference type="Proteomes" id="UP000245680">
    <property type="component" value="Unassembled WGS sequence"/>
</dbReference>
<feature type="transmembrane region" description="Helical" evidence="5">
    <location>
        <begin position="208"/>
        <end position="228"/>
    </location>
</feature>
<dbReference type="PANTHER" id="PTHR32322:SF9">
    <property type="entry name" value="AMINO-ACID METABOLITE EFFLUX PUMP-RELATED"/>
    <property type="match status" value="1"/>
</dbReference>
<dbReference type="OrthoDB" id="321830at2"/>
<evidence type="ECO:0000256" key="5">
    <source>
        <dbReference type="SAM" id="Phobius"/>
    </source>
</evidence>
<comment type="subcellular location">
    <subcellularLocation>
        <location evidence="1">Membrane</location>
        <topology evidence="1">Multi-pass membrane protein</topology>
    </subcellularLocation>
</comment>
<evidence type="ECO:0000256" key="2">
    <source>
        <dbReference type="ARBA" id="ARBA00022692"/>
    </source>
</evidence>
<feature type="transmembrane region" description="Helical" evidence="5">
    <location>
        <begin position="179"/>
        <end position="202"/>
    </location>
</feature>
<keyword evidence="3 5" id="KW-1133">Transmembrane helix</keyword>
<keyword evidence="8" id="KW-1185">Reference proteome</keyword>
<dbReference type="GO" id="GO:0016020">
    <property type="term" value="C:membrane"/>
    <property type="evidence" value="ECO:0007669"/>
    <property type="project" value="UniProtKB-SubCell"/>
</dbReference>
<sequence length="292" mass="29298">MTRPPVSAPGLALACGVTMLAFAANSVLNRMALITWDTGPASFAALRLASGAVVLGLLVLRARGGRARLAGSLRWRNAAALAVYVLGFSFAYVSLDAGLGALILFGGVQITMFAGGLWMEEAVPPRHWIGAALAFAGLAWLLWPAGGAAPSPAGAALMAFAAVGWGLFSLMGRGGTDPLAVTAGSFVLALPAGLAVLALTGLDGITPPGALLAVLSGGVTSGLGYALWYRLLPSLPSSAAAVLQLTVPIIAMAGGMLFLGEVLTLRFAIAAALVLGGVGIAVISPSVRTRRG</sequence>
<dbReference type="InterPro" id="IPR050638">
    <property type="entry name" value="AA-Vitamin_Transporters"/>
</dbReference>
<gene>
    <name evidence="7" type="ORF">DKT77_14895</name>
</gene>
<dbReference type="InterPro" id="IPR000620">
    <property type="entry name" value="EamA_dom"/>
</dbReference>
<feature type="transmembrane region" description="Helical" evidence="5">
    <location>
        <begin position="240"/>
        <end position="259"/>
    </location>
</feature>
<evidence type="ECO:0000313" key="8">
    <source>
        <dbReference type="Proteomes" id="UP000245680"/>
    </source>
</evidence>
<name>A0A2V2LFA8_9RHOB</name>
<protein>
    <submittedName>
        <fullName evidence="7">EamA family transporter</fullName>
    </submittedName>
</protein>
<feature type="transmembrane region" description="Helical" evidence="5">
    <location>
        <begin position="152"/>
        <end position="172"/>
    </location>
</feature>
<comment type="caution">
    <text evidence="7">The sequence shown here is derived from an EMBL/GenBank/DDBJ whole genome shotgun (WGS) entry which is preliminary data.</text>
</comment>
<dbReference type="PROSITE" id="PS51257">
    <property type="entry name" value="PROKAR_LIPOPROTEIN"/>
    <property type="match status" value="1"/>
</dbReference>
<feature type="transmembrane region" description="Helical" evidence="5">
    <location>
        <begin position="73"/>
        <end position="93"/>
    </location>
</feature>
<evidence type="ECO:0000313" key="7">
    <source>
        <dbReference type="EMBL" id="PWR01877.1"/>
    </source>
</evidence>
<dbReference type="InterPro" id="IPR037185">
    <property type="entry name" value="EmrE-like"/>
</dbReference>
<feature type="transmembrane region" description="Helical" evidence="5">
    <location>
        <begin position="128"/>
        <end position="146"/>
    </location>
</feature>
<dbReference type="SUPFAM" id="SSF103481">
    <property type="entry name" value="Multidrug resistance efflux transporter EmrE"/>
    <property type="match status" value="2"/>
</dbReference>
<dbReference type="Pfam" id="PF00892">
    <property type="entry name" value="EamA"/>
    <property type="match status" value="1"/>
</dbReference>
<dbReference type="AlphaFoldDB" id="A0A2V2LFA8"/>
<keyword evidence="2 5" id="KW-0812">Transmembrane</keyword>
<feature type="transmembrane region" description="Helical" evidence="5">
    <location>
        <begin position="99"/>
        <end position="119"/>
    </location>
</feature>
<feature type="domain" description="EamA" evidence="6">
    <location>
        <begin position="154"/>
        <end position="281"/>
    </location>
</feature>